<evidence type="ECO:0000256" key="5">
    <source>
        <dbReference type="ARBA" id="ARBA00022960"/>
    </source>
</evidence>
<evidence type="ECO:0000256" key="2">
    <source>
        <dbReference type="ARBA" id="ARBA00007776"/>
    </source>
</evidence>
<feature type="transmembrane region" description="Helical" evidence="8">
    <location>
        <begin position="78"/>
        <end position="94"/>
    </location>
</feature>
<feature type="transmembrane region" description="Helical" evidence="8">
    <location>
        <begin position="32"/>
        <end position="49"/>
    </location>
</feature>
<keyword evidence="10" id="KW-1185">Reference proteome</keyword>
<name>A0A5C4TFU3_9BACL</name>
<reference evidence="9 10" key="1">
    <citation type="submission" date="2019-05" db="EMBL/GenBank/DDBJ databases">
        <title>We sequenced the genome of Paenibacillus hemerocallicola KCTC 33185 for further insight into its adaptation and study the phylogeny of Paenibacillus.</title>
        <authorList>
            <person name="Narsing Rao M.P."/>
        </authorList>
    </citation>
    <scope>NUCLEOTIDE SEQUENCE [LARGE SCALE GENOMIC DNA]</scope>
    <source>
        <strain evidence="9 10">KCTC 33185</strain>
    </source>
</reference>
<proteinExistence type="inferred from homology"/>
<keyword evidence="6 8" id="KW-1133">Transmembrane helix</keyword>
<dbReference type="Pfam" id="PF04093">
    <property type="entry name" value="MreD"/>
    <property type="match status" value="1"/>
</dbReference>
<feature type="transmembrane region" description="Helical" evidence="8">
    <location>
        <begin position="101"/>
        <end position="126"/>
    </location>
</feature>
<dbReference type="AlphaFoldDB" id="A0A5C4TFU3"/>
<comment type="similarity">
    <text evidence="2">Belongs to the MreD family.</text>
</comment>
<dbReference type="EMBL" id="VDCQ01000004">
    <property type="protein sequence ID" value="TNJ67672.1"/>
    <property type="molecule type" value="Genomic_DNA"/>
</dbReference>
<protein>
    <submittedName>
        <fullName evidence="9">Rod shape-determining protein MreD</fullName>
    </submittedName>
</protein>
<keyword evidence="3" id="KW-1003">Cell membrane</keyword>
<dbReference type="RefSeq" id="WP_139600958.1">
    <property type="nucleotide sequence ID" value="NZ_VDCQ01000004.1"/>
</dbReference>
<comment type="subcellular location">
    <subcellularLocation>
        <location evidence="1">Cell membrane</location>
        <topology evidence="1">Multi-pass membrane protein</topology>
    </subcellularLocation>
</comment>
<feature type="transmembrane region" description="Helical" evidence="8">
    <location>
        <begin position="138"/>
        <end position="157"/>
    </location>
</feature>
<keyword evidence="7 8" id="KW-0472">Membrane</keyword>
<dbReference type="InterPro" id="IPR007227">
    <property type="entry name" value="Cell_shape_determining_MreD"/>
</dbReference>
<evidence type="ECO:0000313" key="9">
    <source>
        <dbReference type="EMBL" id="TNJ67672.1"/>
    </source>
</evidence>
<evidence type="ECO:0000256" key="7">
    <source>
        <dbReference type="ARBA" id="ARBA00023136"/>
    </source>
</evidence>
<evidence type="ECO:0000313" key="10">
    <source>
        <dbReference type="Proteomes" id="UP000307943"/>
    </source>
</evidence>
<comment type="caution">
    <text evidence="9">The sequence shown here is derived from an EMBL/GenBank/DDBJ whole genome shotgun (WGS) entry which is preliminary data.</text>
</comment>
<dbReference type="Proteomes" id="UP000307943">
    <property type="component" value="Unassembled WGS sequence"/>
</dbReference>
<dbReference type="OrthoDB" id="2678464at2"/>
<evidence type="ECO:0000256" key="6">
    <source>
        <dbReference type="ARBA" id="ARBA00022989"/>
    </source>
</evidence>
<organism evidence="9 10">
    <name type="scientific">Paenibacillus hemerocallicola</name>
    <dbReference type="NCBI Taxonomy" id="1172614"/>
    <lineage>
        <taxon>Bacteria</taxon>
        <taxon>Bacillati</taxon>
        <taxon>Bacillota</taxon>
        <taxon>Bacilli</taxon>
        <taxon>Bacillales</taxon>
        <taxon>Paenibacillaceae</taxon>
        <taxon>Paenibacillus</taxon>
    </lineage>
</organism>
<evidence type="ECO:0000256" key="8">
    <source>
        <dbReference type="SAM" id="Phobius"/>
    </source>
</evidence>
<accession>A0A5C4TFU3</accession>
<dbReference type="GO" id="GO:0008360">
    <property type="term" value="P:regulation of cell shape"/>
    <property type="evidence" value="ECO:0007669"/>
    <property type="project" value="UniProtKB-KW"/>
</dbReference>
<dbReference type="NCBIfam" id="TIGR03426">
    <property type="entry name" value="shape_MreD"/>
    <property type="match status" value="1"/>
</dbReference>
<evidence type="ECO:0000256" key="3">
    <source>
        <dbReference type="ARBA" id="ARBA00022475"/>
    </source>
</evidence>
<gene>
    <name evidence="9" type="primary">mreD</name>
    <name evidence="9" type="ORF">FE784_04635</name>
</gene>
<evidence type="ECO:0000256" key="1">
    <source>
        <dbReference type="ARBA" id="ARBA00004651"/>
    </source>
</evidence>
<sequence length="176" mass="20151">MRRYRIFFGLFVLFLLEGTVMSWIIPPVWQSSVLVAPHLVLVGVVFATLYKNRYHGLAYGIGFGLLQDFIYYGHALGVYSFSMGLVGYLFGLAFRFSSRGIFISLLAAILGSFAYDSLVFGIYRFFLGVVHTDYQWMFLHQILPSMLFNALIALLLYMPARKWLEDADADREPEDT</sequence>
<keyword evidence="5" id="KW-0133">Cell shape</keyword>
<evidence type="ECO:0000256" key="4">
    <source>
        <dbReference type="ARBA" id="ARBA00022692"/>
    </source>
</evidence>
<dbReference type="GO" id="GO:0005886">
    <property type="term" value="C:plasma membrane"/>
    <property type="evidence" value="ECO:0007669"/>
    <property type="project" value="UniProtKB-SubCell"/>
</dbReference>
<keyword evidence="4 8" id="KW-0812">Transmembrane</keyword>